<sequence length="155" mass="16764">MARESDPTASIGFLLGDANRLFRQRFDAAAAEAGLGLTPGEARTLGYVSKYEGARQTPIAEAMGVDPMTLVAFLDRLEGLGLVVRFPDPTDRRAKVIRLTETSAPVVAKIRQVAEAVRNEALEGLDEAERDVLRDLLRRIIAQLSAPDTVSETAS</sequence>
<evidence type="ECO:0000256" key="1">
    <source>
        <dbReference type="ARBA" id="ARBA00023015"/>
    </source>
</evidence>
<dbReference type="SUPFAM" id="SSF46785">
    <property type="entry name" value="Winged helix' DNA-binding domain"/>
    <property type="match status" value="1"/>
</dbReference>
<keyword evidence="2" id="KW-0238">DNA-binding</keyword>
<dbReference type="InterPro" id="IPR000835">
    <property type="entry name" value="HTH_MarR-typ"/>
</dbReference>
<dbReference type="GO" id="GO:0006950">
    <property type="term" value="P:response to stress"/>
    <property type="evidence" value="ECO:0007669"/>
    <property type="project" value="TreeGrafter"/>
</dbReference>
<evidence type="ECO:0000256" key="2">
    <source>
        <dbReference type="ARBA" id="ARBA00023125"/>
    </source>
</evidence>
<accession>A0A6A7Y290</accession>
<feature type="domain" description="HTH marR-type" evidence="4">
    <location>
        <begin position="8"/>
        <end position="142"/>
    </location>
</feature>
<keyword evidence="3" id="KW-0804">Transcription</keyword>
<reference evidence="5 6" key="1">
    <citation type="submission" date="2019-09" db="EMBL/GenBank/DDBJ databases">
        <title>Segnochrobactrum spirostomi gen. nov., sp. nov., isolated from the ciliate Spirostomum cf. yagiui and description of a novel family, Segnochrobactraceae fam. nov. within the order Rhizobiales of the class Alphaproteobacteria.</title>
        <authorList>
            <person name="Akter S."/>
            <person name="Shazib S.U.A."/>
            <person name="Shin M.K."/>
        </authorList>
    </citation>
    <scope>NUCLEOTIDE SEQUENCE [LARGE SCALE GENOMIC DNA]</scope>
    <source>
        <strain evidence="5 6">Sp-1</strain>
    </source>
</reference>
<protein>
    <submittedName>
        <fullName evidence="5">MarR family transcriptional regulator</fullName>
    </submittedName>
</protein>
<evidence type="ECO:0000256" key="3">
    <source>
        <dbReference type="ARBA" id="ARBA00023163"/>
    </source>
</evidence>
<gene>
    <name evidence="5" type="ORF">F0357_07430</name>
</gene>
<dbReference type="GO" id="GO:0003677">
    <property type="term" value="F:DNA binding"/>
    <property type="evidence" value="ECO:0007669"/>
    <property type="project" value="UniProtKB-KW"/>
</dbReference>
<dbReference type="InterPro" id="IPR036388">
    <property type="entry name" value="WH-like_DNA-bd_sf"/>
</dbReference>
<dbReference type="GO" id="GO:0003700">
    <property type="term" value="F:DNA-binding transcription factor activity"/>
    <property type="evidence" value="ECO:0007669"/>
    <property type="project" value="InterPro"/>
</dbReference>
<evidence type="ECO:0000313" key="5">
    <source>
        <dbReference type="EMBL" id="MQT12497.1"/>
    </source>
</evidence>
<organism evidence="5 6">
    <name type="scientific">Segnochrobactrum spirostomi</name>
    <dbReference type="NCBI Taxonomy" id="2608987"/>
    <lineage>
        <taxon>Bacteria</taxon>
        <taxon>Pseudomonadati</taxon>
        <taxon>Pseudomonadota</taxon>
        <taxon>Alphaproteobacteria</taxon>
        <taxon>Hyphomicrobiales</taxon>
        <taxon>Segnochrobactraceae</taxon>
        <taxon>Segnochrobactrum</taxon>
    </lineage>
</organism>
<dbReference type="InterPro" id="IPR039422">
    <property type="entry name" value="MarR/SlyA-like"/>
</dbReference>
<name>A0A6A7Y290_9HYPH</name>
<dbReference type="Gene3D" id="1.10.10.10">
    <property type="entry name" value="Winged helix-like DNA-binding domain superfamily/Winged helix DNA-binding domain"/>
    <property type="match status" value="1"/>
</dbReference>
<dbReference type="PRINTS" id="PR00598">
    <property type="entry name" value="HTHMARR"/>
</dbReference>
<dbReference type="RefSeq" id="WP_153479754.1">
    <property type="nucleotide sequence ID" value="NZ_VWNA01000001.1"/>
</dbReference>
<keyword evidence="1" id="KW-0805">Transcription regulation</keyword>
<dbReference type="PANTHER" id="PTHR33164:SF64">
    <property type="entry name" value="TRANSCRIPTIONAL REGULATOR SLYA"/>
    <property type="match status" value="1"/>
</dbReference>
<dbReference type="PROSITE" id="PS50995">
    <property type="entry name" value="HTH_MARR_2"/>
    <property type="match status" value="1"/>
</dbReference>
<comment type="caution">
    <text evidence="5">The sequence shown here is derived from an EMBL/GenBank/DDBJ whole genome shotgun (WGS) entry which is preliminary data.</text>
</comment>
<dbReference type="Proteomes" id="UP000332515">
    <property type="component" value="Unassembled WGS sequence"/>
</dbReference>
<keyword evidence="6" id="KW-1185">Reference proteome</keyword>
<proteinExistence type="predicted"/>
<dbReference type="Pfam" id="PF01047">
    <property type="entry name" value="MarR"/>
    <property type="match status" value="1"/>
</dbReference>
<dbReference type="PANTHER" id="PTHR33164">
    <property type="entry name" value="TRANSCRIPTIONAL REGULATOR, MARR FAMILY"/>
    <property type="match status" value="1"/>
</dbReference>
<dbReference type="SMART" id="SM00347">
    <property type="entry name" value="HTH_MARR"/>
    <property type="match status" value="1"/>
</dbReference>
<evidence type="ECO:0000313" key="6">
    <source>
        <dbReference type="Proteomes" id="UP000332515"/>
    </source>
</evidence>
<evidence type="ECO:0000259" key="4">
    <source>
        <dbReference type="PROSITE" id="PS50995"/>
    </source>
</evidence>
<dbReference type="AlphaFoldDB" id="A0A6A7Y290"/>
<dbReference type="EMBL" id="VWNA01000001">
    <property type="protein sequence ID" value="MQT12497.1"/>
    <property type="molecule type" value="Genomic_DNA"/>
</dbReference>
<dbReference type="InterPro" id="IPR036390">
    <property type="entry name" value="WH_DNA-bd_sf"/>
</dbReference>